<dbReference type="Pfam" id="PF14333">
    <property type="entry name" value="DUF4389"/>
    <property type="match status" value="1"/>
</dbReference>
<dbReference type="AlphaFoldDB" id="A0A381RIF4"/>
<proteinExistence type="predicted"/>
<reference evidence="2" key="1">
    <citation type="submission" date="2018-05" db="EMBL/GenBank/DDBJ databases">
        <authorList>
            <person name="Lanie J.A."/>
            <person name="Ng W.-L."/>
            <person name="Kazmierczak K.M."/>
            <person name="Andrzejewski T.M."/>
            <person name="Davidsen T.M."/>
            <person name="Wayne K.J."/>
            <person name="Tettelin H."/>
            <person name="Glass J.I."/>
            <person name="Rusch D."/>
            <person name="Podicherti R."/>
            <person name="Tsui H.-C.T."/>
            <person name="Winkler M.E."/>
        </authorList>
    </citation>
    <scope>NUCLEOTIDE SEQUENCE</scope>
</reference>
<feature type="transmembrane region" description="Helical" evidence="1">
    <location>
        <begin position="26"/>
        <end position="44"/>
    </location>
</feature>
<evidence type="ECO:0008006" key="3">
    <source>
        <dbReference type="Google" id="ProtNLM"/>
    </source>
</evidence>
<dbReference type="EMBL" id="UINC01001986">
    <property type="protein sequence ID" value="SUZ91580.1"/>
    <property type="molecule type" value="Genomic_DNA"/>
</dbReference>
<sequence>MAQSINPYPVQFGVDYPEGSRDRFSVLVRVVFVIPILVLIGAVSGQSGGAQSFSSTAGGTLFIAPLLMIVFRKKYPRWWFDWNLALSRFTNRVAAYIFLLGDVYPSTDEEQAVHLEVSYPDAEKDLNRWLPIVKWFLAVPHYIVLMVLWVLLVIAVLISWLSILFGGKYPQGLFDFVVGVIRWSNRVSAYAFLLVTDVYPPFRLSA</sequence>
<dbReference type="InterPro" id="IPR025498">
    <property type="entry name" value="DUF4389"/>
</dbReference>
<name>A0A381RIF4_9ZZZZ</name>
<feature type="transmembrane region" description="Helical" evidence="1">
    <location>
        <begin position="142"/>
        <end position="163"/>
    </location>
</feature>
<protein>
    <recommendedName>
        <fullName evidence="3">DUF4389 domain-containing protein</fullName>
    </recommendedName>
</protein>
<gene>
    <name evidence="2" type="ORF">METZ01_LOCUS44434</name>
</gene>
<accession>A0A381RIF4</accession>
<evidence type="ECO:0000313" key="2">
    <source>
        <dbReference type="EMBL" id="SUZ91580.1"/>
    </source>
</evidence>
<evidence type="ECO:0000256" key="1">
    <source>
        <dbReference type="SAM" id="Phobius"/>
    </source>
</evidence>
<keyword evidence="1" id="KW-1133">Transmembrane helix</keyword>
<organism evidence="2">
    <name type="scientific">marine metagenome</name>
    <dbReference type="NCBI Taxonomy" id="408172"/>
    <lineage>
        <taxon>unclassified sequences</taxon>
        <taxon>metagenomes</taxon>
        <taxon>ecological metagenomes</taxon>
    </lineage>
</organism>
<keyword evidence="1" id="KW-0472">Membrane</keyword>
<feature type="transmembrane region" description="Helical" evidence="1">
    <location>
        <begin position="50"/>
        <end position="71"/>
    </location>
</feature>
<keyword evidence="1" id="KW-0812">Transmembrane</keyword>